<evidence type="ECO:0000313" key="1">
    <source>
        <dbReference type="EMBL" id="OMP07290.1"/>
    </source>
</evidence>
<keyword evidence="3" id="KW-1185">Reference proteome</keyword>
<proteinExistence type="predicted"/>
<dbReference type="EMBL" id="AWWV01001635">
    <property type="protein sequence ID" value="OMP11049.1"/>
    <property type="molecule type" value="Genomic_DNA"/>
</dbReference>
<dbReference type="AlphaFoldDB" id="A0A1R3KJM7"/>
<dbReference type="Proteomes" id="UP000188268">
    <property type="component" value="Unassembled WGS sequence"/>
</dbReference>
<organism evidence="1 3">
    <name type="scientific">Corchorus capsularis</name>
    <name type="common">Jute</name>
    <dbReference type="NCBI Taxonomy" id="210143"/>
    <lineage>
        <taxon>Eukaryota</taxon>
        <taxon>Viridiplantae</taxon>
        <taxon>Streptophyta</taxon>
        <taxon>Embryophyta</taxon>
        <taxon>Tracheophyta</taxon>
        <taxon>Spermatophyta</taxon>
        <taxon>Magnoliopsida</taxon>
        <taxon>eudicotyledons</taxon>
        <taxon>Gunneridae</taxon>
        <taxon>Pentapetalae</taxon>
        <taxon>rosids</taxon>
        <taxon>malvids</taxon>
        <taxon>Malvales</taxon>
        <taxon>Malvaceae</taxon>
        <taxon>Grewioideae</taxon>
        <taxon>Apeibeae</taxon>
        <taxon>Corchorus</taxon>
    </lineage>
</organism>
<dbReference type="Gramene" id="OMP11049">
    <property type="protein sequence ID" value="OMP11049"/>
    <property type="gene ID" value="CCACVL1_00701"/>
</dbReference>
<protein>
    <submittedName>
        <fullName evidence="1">Uncharacterized protein</fullName>
    </submittedName>
</protein>
<comment type="caution">
    <text evidence="1">The sequence shown here is derived from an EMBL/GenBank/DDBJ whole genome shotgun (WGS) entry which is preliminary data.</text>
</comment>
<feature type="non-terminal residue" evidence="1">
    <location>
        <position position="1"/>
    </location>
</feature>
<dbReference type="EMBL" id="AWWV01004532">
    <property type="protein sequence ID" value="OMP07290.1"/>
    <property type="molecule type" value="Genomic_DNA"/>
</dbReference>
<dbReference type="Gramene" id="OMP07290">
    <property type="protein sequence ID" value="OMP07290"/>
    <property type="gene ID" value="CCACVL1_01335"/>
</dbReference>
<sequence>VTPTTLVPIGGIEEEALHLGINNTKTLL</sequence>
<gene>
    <name evidence="2" type="ORF">CCACVL1_00701</name>
    <name evidence="1" type="ORF">CCACVL1_01335</name>
</gene>
<reference evidence="1 3" key="1">
    <citation type="submission" date="2013-09" db="EMBL/GenBank/DDBJ databases">
        <title>Corchorus capsularis genome sequencing.</title>
        <authorList>
            <person name="Alam M."/>
            <person name="Haque M.S."/>
            <person name="Islam M.S."/>
            <person name="Emdad E.M."/>
            <person name="Islam M.M."/>
            <person name="Ahmed B."/>
            <person name="Halim A."/>
            <person name="Hossen Q.M.M."/>
            <person name="Hossain M.Z."/>
            <person name="Ahmed R."/>
            <person name="Khan M.M."/>
            <person name="Islam R."/>
            <person name="Rashid M.M."/>
            <person name="Khan S.A."/>
            <person name="Rahman M.S."/>
            <person name="Alam M."/>
        </authorList>
    </citation>
    <scope>NUCLEOTIDE SEQUENCE [LARGE SCALE GENOMIC DNA]</scope>
    <source>
        <strain evidence="3">cv. CVL-1</strain>
        <tissue evidence="1">Whole seedling</tissue>
    </source>
</reference>
<evidence type="ECO:0000313" key="3">
    <source>
        <dbReference type="Proteomes" id="UP000188268"/>
    </source>
</evidence>
<accession>A0A1R3KJM7</accession>
<name>A0A1R3KJM7_COCAP</name>
<evidence type="ECO:0000313" key="2">
    <source>
        <dbReference type="EMBL" id="OMP11049.1"/>
    </source>
</evidence>